<evidence type="ECO:0000313" key="5">
    <source>
        <dbReference type="EMBL" id="KNC85056.1"/>
    </source>
</evidence>
<feature type="domain" description="Glutamine amidotransferase" evidence="4">
    <location>
        <begin position="75"/>
        <end position="269"/>
    </location>
</feature>
<reference evidence="5 6" key="1">
    <citation type="submission" date="2011-02" db="EMBL/GenBank/DDBJ databases">
        <title>The Genome Sequence of Sphaeroforma arctica JP610.</title>
        <authorList>
            <consortium name="The Broad Institute Genome Sequencing Platform"/>
            <person name="Russ C."/>
            <person name="Cuomo C."/>
            <person name="Young S.K."/>
            <person name="Zeng Q."/>
            <person name="Gargeya S."/>
            <person name="Alvarado L."/>
            <person name="Berlin A."/>
            <person name="Chapman S.B."/>
            <person name="Chen Z."/>
            <person name="Freedman E."/>
            <person name="Gellesch M."/>
            <person name="Goldberg J."/>
            <person name="Griggs A."/>
            <person name="Gujja S."/>
            <person name="Heilman E."/>
            <person name="Heiman D."/>
            <person name="Howarth C."/>
            <person name="Mehta T."/>
            <person name="Neiman D."/>
            <person name="Pearson M."/>
            <person name="Roberts A."/>
            <person name="Saif S."/>
            <person name="Shea T."/>
            <person name="Shenoy N."/>
            <person name="Sisk P."/>
            <person name="Stolte C."/>
            <person name="Sykes S."/>
            <person name="White J."/>
            <person name="Yandava C."/>
            <person name="Burger G."/>
            <person name="Gray M.W."/>
            <person name="Holland P.W.H."/>
            <person name="King N."/>
            <person name="Lang F.B.F."/>
            <person name="Roger A.J."/>
            <person name="Ruiz-Trillo I."/>
            <person name="Haas B."/>
            <person name="Nusbaum C."/>
            <person name="Birren B."/>
        </authorList>
    </citation>
    <scope>NUCLEOTIDE SEQUENCE [LARGE SCALE GENOMIC DNA]</scope>
    <source>
        <strain evidence="5 6">JP610</strain>
    </source>
</reference>
<dbReference type="InterPro" id="IPR029062">
    <property type="entry name" value="Class_I_gatase-like"/>
</dbReference>
<evidence type="ECO:0000256" key="2">
    <source>
        <dbReference type="PROSITE-ProRule" id="PRU00607"/>
    </source>
</evidence>
<evidence type="ECO:0000313" key="6">
    <source>
        <dbReference type="Proteomes" id="UP000054560"/>
    </source>
</evidence>
<dbReference type="EC" id="3.4.19.9" evidence="2"/>
<dbReference type="PANTHER" id="PTHR11315">
    <property type="entry name" value="PROTEASE FAMILY C26 GAMMA-GLUTAMYL HYDROLASE"/>
    <property type="match status" value="1"/>
</dbReference>
<gene>
    <name evidence="5" type="ORF">SARC_02749</name>
</gene>
<dbReference type="GeneID" id="25903253"/>
<proteinExistence type="predicted"/>
<dbReference type="Proteomes" id="UP000054560">
    <property type="component" value="Unassembled WGS sequence"/>
</dbReference>
<feature type="signal peptide" evidence="3">
    <location>
        <begin position="1"/>
        <end position="18"/>
    </location>
</feature>
<evidence type="ECO:0000259" key="4">
    <source>
        <dbReference type="Pfam" id="PF00117"/>
    </source>
</evidence>
<feature type="active site" evidence="2">
    <location>
        <position position="264"/>
    </location>
</feature>
<accession>A0A0L0G839</accession>
<dbReference type="RefSeq" id="XP_014158958.1">
    <property type="nucleotide sequence ID" value="XM_014303483.1"/>
</dbReference>
<dbReference type="PROSITE" id="PS51275">
    <property type="entry name" value="PEPTIDASE_C26_GGH"/>
    <property type="match status" value="1"/>
</dbReference>
<dbReference type="AlphaFoldDB" id="A0A0L0G839"/>
<dbReference type="PANTHER" id="PTHR11315:SF0">
    <property type="entry name" value="FOLATE GAMMA-GLUTAMYL HYDROLASE"/>
    <property type="match status" value="1"/>
</dbReference>
<dbReference type="eggNOG" id="KOG1559">
    <property type="taxonomic scope" value="Eukaryota"/>
</dbReference>
<dbReference type="EMBL" id="KQ241723">
    <property type="protein sequence ID" value="KNC85056.1"/>
    <property type="molecule type" value="Genomic_DNA"/>
</dbReference>
<name>A0A0L0G839_9EUKA</name>
<dbReference type="InterPro" id="IPR015527">
    <property type="entry name" value="Pept_C26_g-glut_hydrolase"/>
</dbReference>
<dbReference type="Pfam" id="PF00117">
    <property type="entry name" value="GATase"/>
    <property type="match status" value="1"/>
</dbReference>
<dbReference type="SUPFAM" id="SSF52317">
    <property type="entry name" value="Class I glutamine amidotransferase-like"/>
    <property type="match status" value="1"/>
</dbReference>
<comment type="catalytic activity">
    <reaction evidence="2">
        <text>(6S)-5,6,7,8-tetrahydrofolyl-(gamma-L-Glu)(n) + (n-1) H2O = (6S)-5,6,7,8-tetrahydrofolate + (n-1) L-glutamate</text>
        <dbReference type="Rhea" id="RHEA:56784"/>
        <dbReference type="Rhea" id="RHEA-COMP:14738"/>
        <dbReference type="ChEBI" id="CHEBI:15377"/>
        <dbReference type="ChEBI" id="CHEBI:29985"/>
        <dbReference type="ChEBI" id="CHEBI:57453"/>
        <dbReference type="ChEBI" id="CHEBI:141005"/>
        <dbReference type="EC" id="3.4.19.9"/>
    </reaction>
</comment>
<dbReference type="OrthoDB" id="64220at2759"/>
<feature type="active site" description="Nucleophile" evidence="1 2">
    <location>
        <position position="149"/>
    </location>
</feature>
<dbReference type="Gene3D" id="3.40.50.880">
    <property type="match status" value="1"/>
</dbReference>
<evidence type="ECO:0000256" key="1">
    <source>
        <dbReference type="PIRSR" id="PIRSR615527-1"/>
    </source>
</evidence>
<dbReference type="STRING" id="667725.A0A0L0G839"/>
<keyword evidence="2" id="KW-0378">Hydrolase</keyword>
<feature type="active site" description="Proton donor" evidence="1">
    <location>
        <position position="264"/>
    </location>
</feature>
<keyword evidence="6" id="KW-1185">Reference proteome</keyword>
<organism evidence="5 6">
    <name type="scientific">Sphaeroforma arctica JP610</name>
    <dbReference type="NCBI Taxonomy" id="667725"/>
    <lineage>
        <taxon>Eukaryota</taxon>
        <taxon>Ichthyosporea</taxon>
        <taxon>Ichthyophonida</taxon>
        <taxon>Sphaeroforma</taxon>
    </lineage>
</organism>
<sequence>MLYSIITVAVCLVSSVNSVSLQQVNTNLPDGVDRFNGPVIGVLAEPYCISLDPKKAGFNHGCEQSPQSGVDVWAYKYLEAAGARVIGIPYNIPEAEVHQLFDQMHGVYFPGGDASLEYDSQYYKTANILFKRAKEANDAGIHFPILGICMGFQLLTVLQSQDYSVLEHGVYDSHGVLFQLERTEETQDSRLLGQNAPKLVTDHFYNTPSTANFHYDGITMENYAKNEHLNEFYRVVSTNHDLKGRPFVSTVEAYDYPFYGLQWHPEGVQFSWSPHSMFVDRTMESIMSVQYLANFFIGEARKCSHPNVDNSLTLDSLYLYNQQPVIKGNSSAVYLFVRDNSALDA</sequence>
<protein>
    <recommendedName>
        <fullName evidence="2">folate gamma-glutamyl hydrolase</fullName>
        <ecNumber evidence="2">3.4.19.9</ecNumber>
    </recommendedName>
</protein>
<dbReference type="GO" id="GO:0034722">
    <property type="term" value="F:gamma-glutamyl-peptidase activity"/>
    <property type="evidence" value="ECO:0007669"/>
    <property type="project" value="UniProtKB-UniRule"/>
</dbReference>
<dbReference type="GO" id="GO:0046900">
    <property type="term" value="P:tetrahydrofolylpolyglutamate metabolic process"/>
    <property type="evidence" value="ECO:0007669"/>
    <property type="project" value="TreeGrafter"/>
</dbReference>
<dbReference type="PROSITE" id="PS51273">
    <property type="entry name" value="GATASE_TYPE_1"/>
    <property type="match status" value="1"/>
</dbReference>
<evidence type="ECO:0000256" key="3">
    <source>
        <dbReference type="SAM" id="SignalP"/>
    </source>
</evidence>
<feature type="chain" id="PRO_5005539094" description="folate gamma-glutamyl hydrolase" evidence="3">
    <location>
        <begin position="19"/>
        <end position="345"/>
    </location>
</feature>
<keyword evidence="3" id="KW-0732">Signal</keyword>
<dbReference type="InterPro" id="IPR017926">
    <property type="entry name" value="GATASE"/>
</dbReference>
<dbReference type="GO" id="GO:0005773">
    <property type="term" value="C:vacuole"/>
    <property type="evidence" value="ECO:0007669"/>
    <property type="project" value="TreeGrafter"/>
</dbReference>